<reference evidence="2 3" key="1">
    <citation type="journal article" date="2009" name="BMC Genomics">
        <title>The complete genome sequence of Xanthomonas albilineans provides new insights into the reductive genome evolution of the xylem-limited Xanthomonadaceae.</title>
        <authorList>
            <person name="Pieretti I."/>
            <person name="Royer M."/>
            <person name="Barbe V."/>
            <person name="Carrere S."/>
            <person name="Koebnik R."/>
            <person name="Cociancich S."/>
            <person name="Couloux A."/>
            <person name="Darrasse A."/>
            <person name="Gouzy J."/>
            <person name="Jacques M.A."/>
            <person name="Lauber E."/>
            <person name="Manceau C."/>
            <person name="Mangenot S."/>
            <person name="Poussier S."/>
            <person name="Segurens B."/>
            <person name="Szurek B."/>
            <person name="Verdier V."/>
            <person name="Arlat M."/>
            <person name="Rott P."/>
        </authorList>
    </citation>
    <scope>NUCLEOTIDE SEQUENCE [LARGE SCALE GENOMIC DNA]</scope>
    <source>
        <strain evidence="3">GPE PC73 / CFBP 7063</strain>
    </source>
</reference>
<evidence type="ECO:0000313" key="2">
    <source>
        <dbReference type="EMBL" id="CBA17463.1"/>
    </source>
</evidence>
<sequence length="94" mass="10251">MLNSELSLRKFGKSGVVQRSEVGPSAEALRLKAELRRVTEERDTLKKPPATLPRGSGKVSFHVRTLSGVRATEDVPGATGKLVWRRLLAALADE</sequence>
<dbReference type="KEGG" id="xal:XALC_2986"/>
<proteinExistence type="predicted"/>
<keyword evidence="3" id="KW-1185">Reference proteome</keyword>
<organism evidence="2 3">
    <name type="scientific">Xanthomonas albilineans (strain GPE PC73 / CFBP 7063)</name>
    <dbReference type="NCBI Taxonomy" id="380358"/>
    <lineage>
        <taxon>Bacteria</taxon>
        <taxon>Pseudomonadati</taxon>
        <taxon>Pseudomonadota</taxon>
        <taxon>Gammaproteobacteria</taxon>
        <taxon>Lysobacterales</taxon>
        <taxon>Lysobacteraceae</taxon>
        <taxon>Xanthomonas</taxon>
    </lineage>
</organism>
<dbReference type="EMBL" id="FP565176">
    <property type="protein sequence ID" value="CBA17463.1"/>
    <property type="molecule type" value="Genomic_DNA"/>
</dbReference>
<dbReference type="eggNOG" id="COG2963">
    <property type="taxonomic scope" value="Bacteria"/>
</dbReference>
<gene>
    <name evidence="2" type="ordered locus">XALc_2986</name>
</gene>
<dbReference type="AlphaFoldDB" id="D2UGF2"/>
<accession>D2UGF2</accession>
<name>D2UGF2_XANAP</name>
<evidence type="ECO:0000313" key="3">
    <source>
        <dbReference type="Proteomes" id="UP000001890"/>
    </source>
</evidence>
<dbReference type="Proteomes" id="UP000001890">
    <property type="component" value="Chromosome"/>
</dbReference>
<feature type="region of interest" description="Disordered" evidence="1">
    <location>
        <begin position="38"/>
        <end position="58"/>
    </location>
</feature>
<protein>
    <submittedName>
        <fullName evidence="2">Hypothetical isxac3 transposase orfa protein</fullName>
    </submittedName>
</protein>
<evidence type="ECO:0000256" key="1">
    <source>
        <dbReference type="SAM" id="MobiDB-lite"/>
    </source>
</evidence>